<protein>
    <recommendedName>
        <fullName evidence="3">CCHC-type domain-containing protein</fullName>
    </recommendedName>
</protein>
<keyword evidence="1" id="KW-0862">Zinc</keyword>
<dbReference type="GO" id="GO:0003676">
    <property type="term" value="F:nucleic acid binding"/>
    <property type="evidence" value="ECO:0007669"/>
    <property type="project" value="InterPro"/>
</dbReference>
<evidence type="ECO:0000313" key="4">
    <source>
        <dbReference type="EMBL" id="ETN10449.1"/>
    </source>
</evidence>
<feature type="region of interest" description="Disordered" evidence="2">
    <location>
        <begin position="25"/>
        <end position="47"/>
    </location>
</feature>
<dbReference type="AlphaFoldDB" id="W2QD49"/>
<dbReference type="VEuPathDB" id="FungiDB:PPTG_22746"/>
<reference evidence="4 5" key="2">
    <citation type="submission" date="2013-11" db="EMBL/GenBank/DDBJ databases">
        <title>The Genome Sequence of Phytophthora parasitica INRA-310.</title>
        <authorList>
            <consortium name="The Broad Institute Genomics Platform"/>
            <person name="Russ C."/>
            <person name="Tyler B."/>
            <person name="Panabieres F."/>
            <person name="Shan W."/>
            <person name="Tripathy S."/>
            <person name="Grunwald N."/>
            <person name="Machado M."/>
            <person name="Johnson C.S."/>
            <person name="Arredondo F."/>
            <person name="Hong C."/>
            <person name="Coffey M."/>
            <person name="Young S.K."/>
            <person name="Zeng Q."/>
            <person name="Gargeya S."/>
            <person name="Fitzgerald M."/>
            <person name="Abouelleil A."/>
            <person name="Alvarado L."/>
            <person name="Chapman S.B."/>
            <person name="Gainer-Dewar J."/>
            <person name="Goldberg J."/>
            <person name="Griggs A."/>
            <person name="Gujja S."/>
            <person name="Hansen M."/>
            <person name="Howarth C."/>
            <person name="Imamovic A."/>
            <person name="Ireland A."/>
            <person name="Larimer J."/>
            <person name="McCowan C."/>
            <person name="Murphy C."/>
            <person name="Pearson M."/>
            <person name="Poon T.W."/>
            <person name="Priest M."/>
            <person name="Roberts A."/>
            <person name="Saif S."/>
            <person name="Shea T."/>
            <person name="Sykes S."/>
            <person name="Wortman J."/>
            <person name="Nusbaum C."/>
            <person name="Birren B."/>
        </authorList>
    </citation>
    <scope>NUCLEOTIDE SEQUENCE [LARGE SCALE GENOMIC DNA]</scope>
    <source>
        <strain evidence="4 5">INRA-310</strain>
    </source>
</reference>
<dbReference type="GO" id="GO:0008270">
    <property type="term" value="F:zinc ion binding"/>
    <property type="evidence" value="ECO:0007669"/>
    <property type="project" value="UniProtKB-KW"/>
</dbReference>
<gene>
    <name evidence="4" type="ORF">PPTG_22746</name>
</gene>
<sequence length="47" mass="4857">MSNSGAGSVVPTCFKCSIKGHKSSNCPGMDTGVPKPRTLGGLEPHRE</sequence>
<dbReference type="Proteomes" id="UP000018817">
    <property type="component" value="Unassembled WGS sequence"/>
</dbReference>
<dbReference type="RefSeq" id="XP_008904210.1">
    <property type="nucleotide sequence ID" value="XM_008905962.1"/>
</dbReference>
<evidence type="ECO:0000313" key="5">
    <source>
        <dbReference type="Proteomes" id="UP000018817"/>
    </source>
</evidence>
<feature type="domain" description="CCHC-type" evidence="3">
    <location>
        <begin position="13"/>
        <end position="27"/>
    </location>
</feature>
<dbReference type="Pfam" id="PF00098">
    <property type="entry name" value="zf-CCHC"/>
    <property type="match status" value="1"/>
</dbReference>
<name>W2QD49_PHYN3</name>
<reference evidence="5" key="1">
    <citation type="submission" date="2011-12" db="EMBL/GenBank/DDBJ databases">
        <authorList>
            <consortium name="The Broad Institute Genome Sequencing Platform"/>
            <person name="Russ C."/>
            <person name="Tyler B."/>
            <person name="Panabieres F."/>
            <person name="Shan W."/>
            <person name="Tripathy S."/>
            <person name="Grunwald N."/>
            <person name="Machado M."/>
            <person name="Young S.K."/>
            <person name="Zeng Q."/>
            <person name="Gargeya S."/>
            <person name="Fitzgerald M."/>
            <person name="Haas B."/>
            <person name="Abouelleil A."/>
            <person name="Alvarado L."/>
            <person name="Arachchi H.M."/>
            <person name="Berlin A."/>
            <person name="Chapman S.B."/>
            <person name="Gearin G."/>
            <person name="Goldberg J."/>
            <person name="Griggs A."/>
            <person name="Gujja S."/>
            <person name="Hansen M."/>
            <person name="Heiman D."/>
            <person name="Howarth C."/>
            <person name="Larimer J."/>
            <person name="Lui A."/>
            <person name="MacDonald P.J.P."/>
            <person name="McCowen C."/>
            <person name="Montmayeur A."/>
            <person name="Murphy C."/>
            <person name="Neiman D."/>
            <person name="Pearson M."/>
            <person name="Priest M."/>
            <person name="Roberts A."/>
            <person name="Saif S."/>
            <person name="Shea T."/>
            <person name="Sisk P."/>
            <person name="Stolte C."/>
            <person name="Sykes S."/>
            <person name="Wortman J."/>
            <person name="Nusbaum C."/>
            <person name="Birren B."/>
        </authorList>
    </citation>
    <scope>NUCLEOTIDE SEQUENCE [LARGE SCALE GENOMIC DNA]</scope>
    <source>
        <strain evidence="5">INRA-310</strain>
    </source>
</reference>
<dbReference type="EMBL" id="KI669582">
    <property type="protein sequence ID" value="ETN10449.1"/>
    <property type="molecule type" value="Genomic_DNA"/>
</dbReference>
<dbReference type="SUPFAM" id="SSF57756">
    <property type="entry name" value="Retrovirus zinc finger-like domains"/>
    <property type="match status" value="1"/>
</dbReference>
<keyword evidence="1" id="KW-0863">Zinc-finger</keyword>
<evidence type="ECO:0000256" key="2">
    <source>
        <dbReference type="SAM" id="MobiDB-lite"/>
    </source>
</evidence>
<proteinExistence type="predicted"/>
<dbReference type="GeneID" id="20191345"/>
<dbReference type="InterPro" id="IPR036875">
    <property type="entry name" value="Znf_CCHC_sf"/>
</dbReference>
<accession>W2QD49</accession>
<dbReference type="PROSITE" id="PS50158">
    <property type="entry name" value="ZF_CCHC"/>
    <property type="match status" value="1"/>
</dbReference>
<dbReference type="InterPro" id="IPR001878">
    <property type="entry name" value="Znf_CCHC"/>
</dbReference>
<evidence type="ECO:0000256" key="1">
    <source>
        <dbReference type="PROSITE-ProRule" id="PRU00047"/>
    </source>
</evidence>
<evidence type="ECO:0000259" key="3">
    <source>
        <dbReference type="PROSITE" id="PS50158"/>
    </source>
</evidence>
<organism evidence="4 5">
    <name type="scientific">Phytophthora nicotianae (strain INRA-310)</name>
    <name type="common">Phytophthora parasitica</name>
    <dbReference type="NCBI Taxonomy" id="761204"/>
    <lineage>
        <taxon>Eukaryota</taxon>
        <taxon>Sar</taxon>
        <taxon>Stramenopiles</taxon>
        <taxon>Oomycota</taxon>
        <taxon>Peronosporomycetes</taxon>
        <taxon>Peronosporales</taxon>
        <taxon>Peronosporaceae</taxon>
        <taxon>Phytophthora</taxon>
    </lineage>
</organism>
<keyword evidence="1" id="KW-0479">Metal-binding</keyword>